<comment type="caution">
    <text evidence="1">The sequence shown here is derived from an EMBL/GenBank/DDBJ whole genome shotgun (WGS) entry which is preliminary data.</text>
</comment>
<accession>A0AAW1KFE7</accession>
<reference evidence="1 2" key="1">
    <citation type="journal article" date="2024" name="BMC Genomics">
        <title>De novo assembly and annotation of Popillia japonica's genome with initial clues to its potential as an invasive pest.</title>
        <authorList>
            <person name="Cucini C."/>
            <person name="Boschi S."/>
            <person name="Funari R."/>
            <person name="Cardaioli E."/>
            <person name="Iannotti N."/>
            <person name="Marturano G."/>
            <person name="Paoli F."/>
            <person name="Bruttini M."/>
            <person name="Carapelli A."/>
            <person name="Frati F."/>
            <person name="Nardi F."/>
        </authorList>
    </citation>
    <scope>NUCLEOTIDE SEQUENCE [LARGE SCALE GENOMIC DNA]</scope>
    <source>
        <strain evidence="1">DMR45628</strain>
    </source>
</reference>
<evidence type="ECO:0000313" key="2">
    <source>
        <dbReference type="Proteomes" id="UP001458880"/>
    </source>
</evidence>
<keyword evidence="2" id="KW-1185">Reference proteome</keyword>
<evidence type="ECO:0000313" key="1">
    <source>
        <dbReference type="EMBL" id="KAK9717880.1"/>
    </source>
</evidence>
<organism evidence="1 2">
    <name type="scientific">Popillia japonica</name>
    <name type="common">Japanese beetle</name>
    <dbReference type="NCBI Taxonomy" id="7064"/>
    <lineage>
        <taxon>Eukaryota</taxon>
        <taxon>Metazoa</taxon>
        <taxon>Ecdysozoa</taxon>
        <taxon>Arthropoda</taxon>
        <taxon>Hexapoda</taxon>
        <taxon>Insecta</taxon>
        <taxon>Pterygota</taxon>
        <taxon>Neoptera</taxon>
        <taxon>Endopterygota</taxon>
        <taxon>Coleoptera</taxon>
        <taxon>Polyphaga</taxon>
        <taxon>Scarabaeiformia</taxon>
        <taxon>Scarabaeidae</taxon>
        <taxon>Rutelinae</taxon>
        <taxon>Popillia</taxon>
    </lineage>
</organism>
<protein>
    <submittedName>
        <fullName evidence="1">Uncharacterized protein</fullName>
    </submittedName>
</protein>
<name>A0AAW1KFE7_POPJA</name>
<dbReference type="Proteomes" id="UP001458880">
    <property type="component" value="Unassembled WGS sequence"/>
</dbReference>
<sequence>MKRHKLDMSEYKYSRQRVLVFVPAIVAYFQYEGANFVSKPKLDLQRRRWQFSVTRFNFRGAREGCKLTAQRCRVVGNLNVFVPAIVAYFQYEGANFVSKPKLDLQRRRWQFSVTRFNFRGAREGCKLTAQRCRVVGNLNDSQTVQLPSFERGE</sequence>
<dbReference type="AlphaFoldDB" id="A0AAW1KFE7"/>
<proteinExistence type="predicted"/>
<dbReference type="EMBL" id="JASPKY010000235">
    <property type="protein sequence ID" value="KAK9717880.1"/>
    <property type="molecule type" value="Genomic_DNA"/>
</dbReference>
<gene>
    <name evidence="1" type="ORF">QE152_g23495</name>
</gene>